<dbReference type="EMBL" id="CAJEWN010000511">
    <property type="protein sequence ID" value="CAD2184685.1"/>
    <property type="molecule type" value="Genomic_DNA"/>
</dbReference>
<organism evidence="2 3">
    <name type="scientific">Meloidogyne enterolobii</name>
    <name type="common">Root-knot nematode worm</name>
    <name type="synonym">Meloidogyne mayaguensis</name>
    <dbReference type="NCBI Taxonomy" id="390850"/>
    <lineage>
        <taxon>Eukaryota</taxon>
        <taxon>Metazoa</taxon>
        <taxon>Ecdysozoa</taxon>
        <taxon>Nematoda</taxon>
        <taxon>Chromadorea</taxon>
        <taxon>Rhabditida</taxon>
        <taxon>Tylenchina</taxon>
        <taxon>Tylenchomorpha</taxon>
        <taxon>Tylenchoidea</taxon>
        <taxon>Meloidogynidae</taxon>
        <taxon>Meloidogyninae</taxon>
        <taxon>Meloidogyne</taxon>
    </lineage>
</organism>
<feature type="chain" id="PRO_5027824399" evidence="1">
    <location>
        <begin position="23"/>
        <end position="118"/>
    </location>
</feature>
<evidence type="ECO:0000313" key="2">
    <source>
        <dbReference type="EMBL" id="CAD2184685.1"/>
    </source>
</evidence>
<name>A0A6V7WCG3_MELEN</name>
<sequence>MMMVVFKHCWLVFGAISVALHSRPPSFSVCGQNLLCFNTTTFLIFFIQCFVCFATKEAAASGLHQSGFVLKPVEADVELSSPTSKAQVPFGMLHGSFRHVACVLACLRGGMFRQCAGE</sequence>
<accession>A0A6V7WCG3</accession>
<keyword evidence="1" id="KW-0732">Signal</keyword>
<gene>
    <name evidence="2" type="ORF">MENT_LOCUS37056</name>
</gene>
<reference evidence="2 3" key="1">
    <citation type="submission" date="2020-08" db="EMBL/GenBank/DDBJ databases">
        <authorList>
            <person name="Koutsovoulos G."/>
            <person name="Danchin GJ E."/>
        </authorList>
    </citation>
    <scope>NUCLEOTIDE SEQUENCE [LARGE SCALE GENOMIC DNA]</scope>
</reference>
<evidence type="ECO:0000256" key="1">
    <source>
        <dbReference type="SAM" id="SignalP"/>
    </source>
</evidence>
<dbReference type="AlphaFoldDB" id="A0A6V7WCG3"/>
<evidence type="ECO:0000313" key="3">
    <source>
        <dbReference type="Proteomes" id="UP000580250"/>
    </source>
</evidence>
<dbReference type="Proteomes" id="UP000580250">
    <property type="component" value="Unassembled WGS sequence"/>
</dbReference>
<feature type="signal peptide" evidence="1">
    <location>
        <begin position="1"/>
        <end position="22"/>
    </location>
</feature>
<comment type="caution">
    <text evidence="2">The sequence shown here is derived from an EMBL/GenBank/DDBJ whole genome shotgun (WGS) entry which is preliminary data.</text>
</comment>
<protein>
    <submittedName>
        <fullName evidence="2">Uncharacterized protein</fullName>
    </submittedName>
</protein>
<proteinExistence type="predicted"/>